<dbReference type="AlphaFoldDB" id="A0A433DB15"/>
<accession>A0A433DB15</accession>
<keyword evidence="2" id="KW-0812">Transmembrane</keyword>
<dbReference type="OrthoDB" id="2385141at2759"/>
<evidence type="ECO:0000313" key="4">
    <source>
        <dbReference type="Proteomes" id="UP000268093"/>
    </source>
</evidence>
<evidence type="ECO:0000256" key="1">
    <source>
        <dbReference type="SAM" id="MobiDB-lite"/>
    </source>
</evidence>
<dbReference type="EMBL" id="RBNI01003819">
    <property type="protein sequence ID" value="RUP48024.1"/>
    <property type="molecule type" value="Genomic_DNA"/>
</dbReference>
<feature type="region of interest" description="Disordered" evidence="1">
    <location>
        <begin position="231"/>
        <end position="268"/>
    </location>
</feature>
<gene>
    <name evidence="3" type="ORF">BC936DRAFT_145059</name>
</gene>
<protein>
    <submittedName>
        <fullName evidence="3">Uncharacterized protein</fullName>
    </submittedName>
</protein>
<keyword evidence="2" id="KW-0472">Membrane</keyword>
<keyword evidence="2" id="KW-1133">Transmembrane helix</keyword>
<dbReference type="Proteomes" id="UP000268093">
    <property type="component" value="Unassembled WGS sequence"/>
</dbReference>
<organism evidence="3 4">
    <name type="scientific">Jimgerdemannia flammicorona</name>
    <dbReference type="NCBI Taxonomy" id="994334"/>
    <lineage>
        <taxon>Eukaryota</taxon>
        <taxon>Fungi</taxon>
        <taxon>Fungi incertae sedis</taxon>
        <taxon>Mucoromycota</taxon>
        <taxon>Mucoromycotina</taxon>
        <taxon>Endogonomycetes</taxon>
        <taxon>Endogonales</taxon>
        <taxon>Endogonaceae</taxon>
        <taxon>Jimgerdemannia</taxon>
    </lineage>
</organism>
<evidence type="ECO:0000256" key="2">
    <source>
        <dbReference type="SAM" id="Phobius"/>
    </source>
</evidence>
<proteinExistence type="predicted"/>
<reference evidence="3 4" key="1">
    <citation type="journal article" date="2018" name="New Phytol.">
        <title>Phylogenomics of Endogonaceae and evolution of mycorrhizas within Mucoromycota.</title>
        <authorList>
            <person name="Chang Y."/>
            <person name="Desiro A."/>
            <person name="Na H."/>
            <person name="Sandor L."/>
            <person name="Lipzen A."/>
            <person name="Clum A."/>
            <person name="Barry K."/>
            <person name="Grigoriev I.V."/>
            <person name="Martin F.M."/>
            <person name="Stajich J.E."/>
            <person name="Smith M.E."/>
            <person name="Bonito G."/>
            <person name="Spatafora J.W."/>
        </authorList>
    </citation>
    <scope>NUCLEOTIDE SEQUENCE [LARGE SCALE GENOMIC DNA]</scope>
    <source>
        <strain evidence="3 4">GMNB39</strain>
    </source>
</reference>
<feature type="region of interest" description="Disordered" evidence="1">
    <location>
        <begin position="35"/>
        <end position="97"/>
    </location>
</feature>
<keyword evidence="4" id="KW-1185">Reference proteome</keyword>
<comment type="caution">
    <text evidence="3">The sequence shown here is derived from an EMBL/GenBank/DDBJ whole genome shotgun (WGS) entry which is preliminary data.</text>
</comment>
<feature type="compositionally biased region" description="Low complexity" evidence="1">
    <location>
        <begin position="245"/>
        <end position="257"/>
    </location>
</feature>
<name>A0A433DB15_9FUNG</name>
<evidence type="ECO:0000313" key="3">
    <source>
        <dbReference type="EMBL" id="RUP48024.1"/>
    </source>
</evidence>
<feature type="transmembrane region" description="Helical" evidence="2">
    <location>
        <begin position="6"/>
        <end position="25"/>
    </location>
</feature>
<feature type="compositionally biased region" description="Acidic residues" evidence="1">
    <location>
        <begin position="71"/>
        <end position="81"/>
    </location>
</feature>
<sequence>MVHPAIIGSIIAMAVVGTIAVIILLEERNRPYEEPIHANSQRGQRRGSARGLEDEFELNGKQNMKKKDAGSGDESDDDDDDRQGSRNGQSSRDKLWEKFGIRKRRGKSLVLDMEEVGTSPVRDTDARESELQERLSYMTAMEQEIERKKQFLVHEQALLIKQEDDLRARREKLQTLGNTITGLPTDSPLMTSPTYLADEDETTSASASAASASTVILPGIGLGIVNESAVASPPHPLDARTPGFSTPTTSAAGSTTLSPPPQHSTPLMGPLYSQTRLRVPSDVSGHSSAGSWSDIGFGLVTPDPLLGGATPSIDGTTLSVGGFEDEGSVRGSIVSEVLGSPSLGGSEVGLEGSEDFVEIEEEELIERARWR</sequence>